<dbReference type="RefSeq" id="WP_047809142.1">
    <property type="nucleotide sequence ID" value="NZ_LDZY01000004.1"/>
</dbReference>
<dbReference type="PATRIC" id="fig|476652.3.peg.1275"/>
<evidence type="ECO:0000313" key="3">
    <source>
        <dbReference type="Proteomes" id="UP000036356"/>
    </source>
</evidence>
<dbReference type="Gene3D" id="3.40.50.300">
    <property type="entry name" value="P-loop containing nucleotide triphosphate hydrolases"/>
    <property type="match status" value="2"/>
</dbReference>
<name>A0A0J1FSX8_9FIRM</name>
<protein>
    <submittedName>
        <fullName evidence="2">Type III restriction enzyme, res subunit</fullName>
    </submittedName>
</protein>
<keyword evidence="3" id="KW-1185">Reference proteome</keyword>
<evidence type="ECO:0000259" key="1">
    <source>
        <dbReference type="Pfam" id="PF04851"/>
    </source>
</evidence>
<dbReference type="InterPro" id="IPR006935">
    <property type="entry name" value="Helicase/UvrB_N"/>
</dbReference>
<sequence>MKLKFTYQKFQADAAAAVCEVFDGQPNFALIPINEEFDFPGYANQKLLISEELIKSNLQRLQSTNRIKPSPMLDGRYNLTIEMETGVGKTYTYIKTLFELNKHYGWSKFVIIVPSVAIREGVYKSFDITKNHFAEEYGKKIRNFVYNSKDLAKIAQFAYDSGINVMIINSQAFNSREKDARRIYMNLDSFSSRRPIDVIAATNPILIIDEPQSVEGIATKERLKQFNSLLTLRYSATHKKDSLYNLVYRLDALEAYNRRLVKKIAVKGISITGTTASEGYLYLEKINLYVDRPPAAVFEFEVKSRNRVRTVRRMIEERYNFYTHSGGLEEYRGYIVSKIDGLKNTVEFTNGVVITAGNIFGSVNEEQIRRLQIRETIKSHLEREHQLFHRGIKVLSLFFIDEVANYKRYDQTGKALNGNYADIFEEEYREALKEWESICRDCDYLQFLKEIKPEKTHAGYFSIDKRNKRMTNSKIVDRESLISDDEGAYNLIMRDKERLLDLKEPVRFIFSHSALREGWDNPNVFQICTLKRSSSNIRKRQEVGRGLRLCVNSNGERMDANVLGSDVHNVNVLTIIANESYDSFAKQLQLELAESVADGTIYDPQIMAPEDARSNSTGMKLHKQTAEMRTFNTFGEKISAKLSNRVEFENDELIQKSIQALDRELNVPQIAIKIEYGDMDTIKSKGTLHRGQAIRKIAGRTEKAHSAVNINIKYDLIGKIVEATGLTRNDVCSILQGINIQTFEQFRINPEAFILKASKLINQQKAAVVIKDSDYHK</sequence>
<organism evidence="2 3">
    <name type="scientific">Desulfosporosinus acididurans</name>
    <dbReference type="NCBI Taxonomy" id="476652"/>
    <lineage>
        <taxon>Bacteria</taxon>
        <taxon>Bacillati</taxon>
        <taxon>Bacillota</taxon>
        <taxon>Clostridia</taxon>
        <taxon>Eubacteriales</taxon>
        <taxon>Desulfitobacteriaceae</taxon>
        <taxon>Desulfosporosinus</taxon>
    </lineage>
</organism>
<dbReference type="GO" id="GO:0005524">
    <property type="term" value="F:ATP binding"/>
    <property type="evidence" value="ECO:0007669"/>
    <property type="project" value="InterPro"/>
</dbReference>
<reference evidence="2 3" key="1">
    <citation type="submission" date="2015-06" db="EMBL/GenBank/DDBJ databases">
        <title>Draft genome of the moderately acidophilic sulfate reducer Candidatus Desulfosporosinus acididurans strain M1.</title>
        <authorList>
            <person name="Poehlein A."/>
            <person name="Petzsch P."/>
            <person name="Johnson B.D."/>
            <person name="Schloemann M."/>
            <person name="Daniel R."/>
            <person name="Muehling M."/>
        </authorList>
    </citation>
    <scope>NUCLEOTIDE SEQUENCE [LARGE SCALE GENOMIC DNA]</scope>
    <source>
        <strain evidence="2 3">M1</strain>
    </source>
</reference>
<evidence type="ECO:0000313" key="2">
    <source>
        <dbReference type="EMBL" id="KLU66574.1"/>
    </source>
</evidence>
<dbReference type="EMBL" id="LDZY01000004">
    <property type="protein sequence ID" value="KLU66574.1"/>
    <property type="molecule type" value="Genomic_DNA"/>
</dbReference>
<dbReference type="SUPFAM" id="SSF52540">
    <property type="entry name" value="P-loop containing nucleoside triphosphate hydrolases"/>
    <property type="match status" value="1"/>
</dbReference>
<dbReference type="GO" id="GO:0003677">
    <property type="term" value="F:DNA binding"/>
    <property type="evidence" value="ECO:0007669"/>
    <property type="project" value="InterPro"/>
</dbReference>
<dbReference type="Pfam" id="PF04851">
    <property type="entry name" value="ResIII"/>
    <property type="match status" value="1"/>
</dbReference>
<proteinExistence type="predicted"/>
<dbReference type="InterPro" id="IPR027417">
    <property type="entry name" value="P-loop_NTPase"/>
</dbReference>
<dbReference type="STRING" id="476652.DEAC_c12400"/>
<dbReference type="GO" id="GO:0016787">
    <property type="term" value="F:hydrolase activity"/>
    <property type="evidence" value="ECO:0007669"/>
    <property type="project" value="InterPro"/>
</dbReference>
<dbReference type="REBASE" id="127056">
    <property type="entry name" value="DacM1ORF12390P"/>
</dbReference>
<accession>A0A0J1FSX8</accession>
<dbReference type="AlphaFoldDB" id="A0A0J1FSX8"/>
<comment type="caution">
    <text evidence="2">The sequence shown here is derived from an EMBL/GenBank/DDBJ whole genome shotgun (WGS) entry which is preliminary data.</text>
</comment>
<dbReference type="Proteomes" id="UP000036356">
    <property type="component" value="Unassembled WGS sequence"/>
</dbReference>
<feature type="domain" description="Helicase/UvrB N-terminal" evidence="1">
    <location>
        <begin position="58"/>
        <end position="239"/>
    </location>
</feature>
<gene>
    <name evidence="2" type="ORF">DEAC_c12400</name>
</gene>